<keyword evidence="3" id="KW-1185">Reference proteome</keyword>
<evidence type="ECO:0000256" key="1">
    <source>
        <dbReference type="SAM" id="SignalP"/>
    </source>
</evidence>
<evidence type="ECO:0008006" key="4">
    <source>
        <dbReference type="Google" id="ProtNLM"/>
    </source>
</evidence>
<reference evidence="2 3" key="1">
    <citation type="submission" date="2018-03" db="EMBL/GenBank/DDBJ databases">
        <authorList>
            <person name="Keele B.F."/>
        </authorList>
    </citation>
    <scope>NUCLEOTIDE SEQUENCE [LARGE SCALE GENOMIC DNA]</scope>
    <source>
        <strain evidence="2 3">CECT 8599</strain>
    </source>
</reference>
<dbReference type="EMBL" id="OMOR01000001">
    <property type="protein sequence ID" value="SPH20200.1"/>
    <property type="molecule type" value="Genomic_DNA"/>
</dbReference>
<accession>A0A2R8BAX7</accession>
<gene>
    <name evidence="2" type="ORF">ASD8599_00939</name>
</gene>
<protein>
    <recommendedName>
        <fullName evidence="4">Lipid A deacylase LpxR family protein</fullName>
    </recommendedName>
</protein>
<feature type="signal peptide" evidence="1">
    <location>
        <begin position="1"/>
        <end position="22"/>
    </location>
</feature>
<dbReference type="OrthoDB" id="7721289at2"/>
<dbReference type="Pfam" id="PF09982">
    <property type="entry name" value="LpxR"/>
    <property type="match status" value="1"/>
</dbReference>
<dbReference type="AlphaFoldDB" id="A0A2R8BAX7"/>
<sequence length="325" mass="35136">MLRSFLVGLLAFAMPLIPAAFADDATQSATNADVVFPEDAHKKRTRIGYGRLITNDFFGDGEDRWRTGGVQTSRVWGPHWDGALPRQIGALIELRLGAEVLAPANLVTPGAGDRPYAGALSAGLHTHYGWNALEVSMGADLVFVGPDTGLLDLQSGLHDLLGVREPSAATEAGQIQNTIRPTVVVELGKTHKLSDSVALRPFIEGRAGDETLLRAGFDLAFGQVGRGELMTRDKVTGHLYRTIRSDWTGYSFVLGADVAHVADSIYLPESGGFALSDSRERVRAGVHWQGESGRAGFYGLTWLGKEFEGQEESQVIGSIRFNLEF</sequence>
<evidence type="ECO:0000313" key="2">
    <source>
        <dbReference type="EMBL" id="SPH20200.1"/>
    </source>
</evidence>
<dbReference type="RefSeq" id="WP_108827448.1">
    <property type="nucleotide sequence ID" value="NZ_OMOR01000001.1"/>
</dbReference>
<proteinExistence type="predicted"/>
<keyword evidence="1" id="KW-0732">Signal</keyword>
<dbReference type="Proteomes" id="UP000244880">
    <property type="component" value="Unassembled WGS sequence"/>
</dbReference>
<dbReference type="Gene3D" id="2.40.128.140">
    <property type="entry name" value="Outer membrane protein"/>
    <property type="match status" value="1"/>
</dbReference>
<dbReference type="InterPro" id="IPR018707">
    <property type="entry name" value="LpxR"/>
</dbReference>
<dbReference type="InterPro" id="IPR037107">
    <property type="entry name" value="Put_OMP_sf"/>
</dbReference>
<name>A0A2R8BAX7_9RHOB</name>
<feature type="chain" id="PRO_5015314109" description="Lipid A deacylase LpxR family protein" evidence="1">
    <location>
        <begin position="23"/>
        <end position="325"/>
    </location>
</feature>
<organism evidence="2 3">
    <name type="scientific">Ascidiaceihabitans donghaensis</name>
    <dbReference type="NCBI Taxonomy" id="1510460"/>
    <lineage>
        <taxon>Bacteria</taxon>
        <taxon>Pseudomonadati</taxon>
        <taxon>Pseudomonadota</taxon>
        <taxon>Alphaproteobacteria</taxon>
        <taxon>Rhodobacterales</taxon>
        <taxon>Paracoccaceae</taxon>
        <taxon>Ascidiaceihabitans</taxon>
    </lineage>
</organism>
<evidence type="ECO:0000313" key="3">
    <source>
        <dbReference type="Proteomes" id="UP000244880"/>
    </source>
</evidence>